<sequence>MPDLHAGLRTGPAGGLAPAGTGIGAKAMHFADLAAVRPPLAFLEVHAENYMGAGGPPHRWLDVLRESYPLSIHGVGLSLGSAGPLHAGHLEALGRVVKRFQPALVSEHLAWCRSGETWLNDLLPIPYDEATLALLVDHVDETQDRLRRRLLIENPSAYVGWSGSTIAEAEFLATLAAETGCGILLDVNNLFVSACNLGFDPLAYLDALQPAAIGQYHLAGHHHRRLPEGGEIRIDDHGSPVADPVWQLFDAALRRFGPRPTLVEWDSDVPPLDVLLAEAARADRHLAEGARHVRAG</sequence>
<organism evidence="2 3">
    <name type="scientific">Caenispirillum bisanense</name>
    <dbReference type="NCBI Taxonomy" id="414052"/>
    <lineage>
        <taxon>Bacteria</taxon>
        <taxon>Pseudomonadati</taxon>
        <taxon>Pseudomonadota</taxon>
        <taxon>Alphaproteobacteria</taxon>
        <taxon>Rhodospirillales</taxon>
        <taxon>Novispirillaceae</taxon>
        <taxon>Caenispirillum</taxon>
    </lineage>
</organism>
<gene>
    <name evidence="2" type="ORF">SAMN05421508_10428</name>
</gene>
<dbReference type="OrthoDB" id="9763101at2"/>
<dbReference type="InterPro" id="IPR007801">
    <property type="entry name" value="MbnB/TglH/ChrH"/>
</dbReference>
<dbReference type="Gene3D" id="3.20.20.150">
    <property type="entry name" value="Divalent-metal-dependent TIM barrel enzymes"/>
    <property type="match status" value="1"/>
</dbReference>
<evidence type="ECO:0000256" key="1">
    <source>
        <dbReference type="HAMAP-Rule" id="MF_00697"/>
    </source>
</evidence>
<dbReference type="PANTHER" id="PTHR42194">
    <property type="entry name" value="UPF0276 PROTEIN HI_1600"/>
    <property type="match status" value="1"/>
</dbReference>
<dbReference type="NCBIfam" id="NF003818">
    <property type="entry name" value="PRK05409.1"/>
    <property type="match status" value="1"/>
</dbReference>
<accession>A0A286GGB2</accession>
<keyword evidence="3" id="KW-1185">Reference proteome</keyword>
<proteinExistence type="inferred from homology"/>
<dbReference type="RefSeq" id="WP_097279006.1">
    <property type="nucleotide sequence ID" value="NZ_OCNJ01000004.1"/>
</dbReference>
<comment type="similarity">
    <text evidence="1">Belongs to the UPF0276 family.</text>
</comment>
<dbReference type="InterPro" id="IPR036237">
    <property type="entry name" value="Xyl_isomerase-like_sf"/>
</dbReference>
<dbReference type="HAMAP" id="MF_00697">
    <property type="entry name" value="UPF0276"/>
    <property type="match status" value="1"/>
</dbReference>
<dbReference type="SUPFAM" id="SSF51658">
    <property type="entry name" value="Xylose isomerase-like"/>
    <property type="match status" value="1"/>
</dbReference>
<protein>
    <recommendedName>
        <fullName evidence="1">UPF0276 protein SAMN05421508_10428</fullName>
    </recommendedName>
</protein>
<evidence type="ECO:0000313" key="3">
    <source>
        <dbReference type="Proteomes" id="UP000219621"/>
    </source>
</evidence>
<dbReference type="Proteomes" id="UP000219621">
    <property type="component" value="Unassembled WGS sequence"/>
</dbReference>
<reference evidence="2 3" key="1">
    <citation type="submission" date="2017-09" db="EMBL/GenBank/DDBJ databases">
        <authorList>
            <person name="Ehlers B."/>
            <person name="Leendertz F.H."/>
        </authorList>
    </citation>
    <scope>NUCLEOTIDE SEQUENCE [LARGE SCALE GENOMIC DNA]</scope>
    <source>
        <strain evidence="2 3">USBA 140</strain>
    </source>
</reference>
<dbReference type="AlphaFoldDB" id="A0A286GGB2"/>
<dbReference type="EMBL" id="OCNJ01000004">
    <property type="protein sequence ID" value="SOD94557.1"/>
    <property type="molecule type" value="Genomic_DNA"/>
</dbReference>
<evidence type="ECO:0000313" key="2">
    <source>
        <dbReference type="EMBL" id="SOD94557.1"/>
    </source>
</evidence>
<dbReference type="Pfam" id="PF05114">
    <property type="entry name" value="MbnB_TglH_ChrH"/>
    <property type="match status" value="1"/>
</dbReference>
<name>A0A286GGB2_9PROT</name>
<dbReference type="PANTHER" id="PTHR42194:SF1">
    <property type="entry name" value="UPF0276 PROTEIN HI_1600"/>
    <property type="match status" value="1"/>
</dbReference>